<feature type="region of interest" description="Disordered" evidence="1">
    <location>
        <begin position="574"/>
        <end position="601"/>
    </location>
</feature>
<reference evidence="2" key="1">
    <citation type="submission" date="2020-02" db="EMBL/GenBank/DDBJ databases">
        <authorList>
            <person name="Meier V. D."/>
        </authorList>
    </citation>
    <scope>NUCLEOTIDE SEQUENCE</scope>
    <source>
        <strain evidence="2">AVDCRST_MAG22</strain>
    </source>
</reference>
<dbReference type="EMBL" id="CADCUV010000096">
    <property type="protein sequence ID" value="CAA9416849.1"/>
    <property type="molecule type" value="Genomic_DNA"/>
</dbReference>
<proteinExistence type="predicted"/>
<feature type="region of interest" description="Disordered" evidence="1">
    <location>
        <begin position="28"/>
        <end position="397"/>
    </location>
</feature>
<evidence type="ECO:0000313" key="2">
    <source>
        <dbReference type="EMBL" id="CAA9416849.1"/>
    </source>
</evidence>
<feature type="compositionally biased region" description="Basic and acidic residues" evidence="1">
    <location>
        <begin position="327"/>
        <end position="337"/>
    </location>
</feature>
<feature type="non-terminal residue" evidence="2">
    <location>
        <position position="601"/>
    </location>
</feature>
<feature type="compositionally biased region" description="Basic and acidic residues" evidence="1">
    <location>
        <begin position="227"/>
        <end position="240"/>
    </location>
</feature>
<feature type="compositionally biased region" description="Basic residues" evidence="1">
    <location>
        <begin position="180"/>
        <end position="193"/>
    </location>
</feature>
<feature type="compositionally biased region" description="Basic residues" evidence="1">
    <location>
        <begin position="339"/>
        <end position="358"/>
    </location>
</feature>
<feature type="compositionally biased region" description="Basic residues" evidence="1">
    <location>
        <begin position="518"/>
        <end position="539"/>
    </location>
</feature>
<evidence type="ECO:0000256" key="1">
    <source>
        <dbReference type="SAM" id="MobiDB-lite"/>
    </source>
</evidence>
<gene>
    <name evidence="2" type="ORF">AVDCRST_MAG22-2270</name>
</gene>
<feature type="compositionally biased region" description="Basic residues" evidence="1">
    <location>
        <begin position="422"/>
        <end position="431"/>
    </location>
</feature>
<feature type="compositionally biased region" description="Basic residues" evidence="1">
    <location>
        <begin position="241"/>
        <end position="250"/>
    </location>
</feature>
<accession>A0A6J4PJ33</accession>
<feature type="compositionally biased region" description="Basic residues" evidence="1">
    <location>
        <begin position="104"/>
        <end position="118"/>
    </location>
</feature>
<feature type="region of interest" description="Disordered" evidence="1">
    <location>
        <begin position="514"/>
        <end position="539"/>
    </location>
</feature>
<dbReference type="AlphaFoldDB" id="A0A6J4PJ33"/>
<name>A0A6J4PJ33_9ACTN</name>
<feature type="compositionally biased region" description="Basic and acidic residues" evidence="1">
    <location>
        <begin position="159"/>
        <end position="179"/>
    </location>
</feature>
<feature type="region of interest" description="Disordered" evidence="1">
    <location>
        <begin position="410"/>
        <end position="443"/>
    </location>
</feature>
<protein>
    <submittedName>
        <fullName evidence="2">ABC transporter, fused permease protein</fullName>
    </submittedName>
</protein>
<feature type="compositionally biased region" description="Basic and acidic residues" evidence="1">
    <location>
        <begin position="28"/>
        <end position="55"/>
    </location>
</feature>
<feature type="non-terminal residue" evidence="2">
    <location>
        <position position="1"/>
    </location>
</feature>
<organism evidence="2">
    <name type="scientific">uncultured Rubrobacteraceae bacterium</name>
    <dbReference type="NCBI Taxonomy" id="349277"/>
    <lineage>
        <taxon>Bacteria</taxon>
        <taxon>Bacillati</taxon>
        <taxon>Actinomycetota</taxon>
        <taxon>Rubrobacteria</taxon>
        <taxon>Rubrobacterales</taxon>
        <taxon>Rubrobacteraceae</taxon>
        <taxon>environmental samples</taxon>
    </lineage>
</organism>
<feature type="compositionally biased region" description="Basic and acidic residues" evidence="1">
    <location>
        <begin position="299"/>
        <end position="313"/>
    </location>
</feature>
<sequence length="601" mass="66584">PVAGVQAGAAVLRGDGALRRGVPGLQRALDDRAGADAGARDAEGARVHAGHDRAFGRPGGGAPRGLRLRAGRALRVRDGEGARLPLRAGVPVRDHDAHPLPLRPRLRRLRRDGRHGHSRPPPGAAGRQGEPRRSDALALGRRRPEQGPGSRARAGAGPDGRRGALDLLPREESLREPRRPRLRLGHRGRHRGLPRGVAPDPGPRQPPRRTLLPGPPPPVRGGGTDGGGERDQEPGADRPHRLGAHGRHLARGGVLGARGEPTRLDPVLPRRLSGQRLRRPANPADLRRGLLGESAPGDQGDRRRRADDEHRLDLPTQRRAGGHRLRGGRELPRDLPHGLRPRIQHPARRLRQARRGRRPDRQAAGGVPRTPGGRRHRPAGTEGNETIPRRGHLGERPRRRRVWYLPLQTGPRHGFQRDRGRVPRRKGRARLRPGGAVPGNRGGLERLPAVHALLKRRVEGAHRGGLQPPVRLLLRHHGRLGGRLRVRGRQHAVHERLRADAGDRHLAGHRDDAVAGRATHHRRGGGHQPHRMPRRGRPRLLARLPVRPGFRRGRVRDRVLLPEASGARRPLLRPLYRHLRRPPPRPLRSEKGYRRGRRLRM</sequence>
<feature type="compositionally biased region" description="Low complexity" evidence="1">
    <location>
        <begin position="147"/>
        <end position="156"/>
    </location>
</feature>